<protein>
    <submittedName>
        <fullName evidence="1">Uncharacterized protein</fullName>
    </submittedName>
</protein>
<dbReference type="HOGENOM" id="CLU_1522073_0_0_6"/>
<gene>
    <name evidence="1" type="ordered locus">ASA_4173</name>
</gene>
<dbReference type="EMBL" id="CP000644">
    <property type="protein sequence ID" value="ABO92112.1"/>
    <property type="molecule type" value="Genomic_DNA"/>
</dbReference>
<proteinExistence type="predicted"/>
<accession>A4ST90</accession>
<name>A4ST90_AERS4</name>
<dbReference type="AlphaFoldDB" id="A4ST90"/>
<dbReference type="Proteomes" id="UP000000225">
    <property type="component" value="Chromosome"/>
</dbReference>
<reference evidence="2" key="1">
    <citation type="journal article" date="2008" name="BMC Genomics">
        <title>The genome of Aeromonas salmonicida subsp. salmonicida A449: insights into the evolution of a fish pathogen.</title>
        <authorList>
            <person name="Reith M.E."/>
            <person name="Singh R.K."/>
            <person name="Curtis B."/>
            <person name="Boyd J.M."/>
            <person name="Bouevitch A."/>
            <person name="Kimball J."/>
            <person name="Munholland J."/>
            <person name="Murphy C."/>
            <person name="Sarty D."/>
            <person name="Williams J."/>
            <person name="Nash J.H."/>
            <person name="Johnson S.C."/>
            <person name="Brown L.L."/>
        </authorList>
    </citation>
    <scope>NUCLEOTIDE SEQUENCE [LARGE SCALE GENOMIC DNA]</scope>
    <source>
        <strain evidence="2">A449</strain>
    </source>
</reference>
<evidence type="ECO:0000313" key="2">
    <source>
        <dbReference type="Proteomes" id="UP000000225"/>
    </source>
</evidence>
<sequence>MCFKFKKRLHIFSPQFSVTERCGKLFSFNALLNKIGAMDNIERDDKSNVGESFSPKDNISCINITWVFLDSLPTYLVFIKGLLALNEFITLRISNSEIFLLIKNSKLSLNTTRLFSSFAISRNLKVTDLNLKTPFITLLLSFYSLSPSSEVTTKSLTEFIFCRFSITLERILWPCL</sequence>
<organism evidence="1 2">
    <name type="scientific">Aeromonas salmonicida (strain A449)</name>
    <dbReference type="NCBI Taxonomy" id="382245"/>
    <lineage>
        <taxon>Bacteria</taxon>
        <taxon>Pseudomonadati</taxon>
        <taxon>Pseudomonadota</taxon>
        <taxon>Gammaproteobacteria</taxon>
        <taxon>Aeromonadales</taxon>
        <taxon>Aeromonadaceae</taxon>
        <taxon>Aeromonas</taxon>
    </lineage>
</organism>
<evidence type="ECO:0000313" key="1">
    <source>
        <dbReference type="EMBL" id="ABO92112.1"/>
    </source>
</evidence>
<dbReference type="KEGG" id="asa:ASA_4173"/>